<dbReference type="GO" id="GO:0097363">
    <property type="term" value="F:protein O-acetylglucosaminyltransferase activity"/>
    <property type="evidence" value="ECO:0007669"/>
    <property type="project" value="TreeGrafter"/>
</dbReference>
<dbReference type="PROSITE" id="PS50293">
    <property type="entry name" value="TPR_REGION"/>
    <property type="match status" value="1"/>
</dbReference>
<dbReference type="SMART" id="SM00028">
    <property type="entry name" value="TPR"/>
    <property type="match status" value="6"/>
</dbReference>
<dbReference type="Gene3D" id="3.40.50.2000">
    <property type="entry name" value="Glycogen Phosphorylase B"/>
    <property type="match status" value="1"/>
</dbReference>
<proteinExistence type="predicted"/>
<dbReference type="AlphaFoldDB" id="A0A560HGG4"/>
<dbReference type="InterPro" id="IPR002201">
    <property type="entry name" value="Glyco_trans_9"/>
</dbReference>
<protein>
    <submittedName>
        <fullName evidence="2">Tetratricopeptide repeat protein</fullName>
    </submittedName>
</protein>
<dbReference type="InterPro" id="IPR037919">
    <property type="entry name" value="OGT"/>
</dbReference>
<dbReference type="InterPro" id="IPR011990">
    <property type="entry name" value="TPR-like_helical_dom_sf"/>
</dbReference>
<dbReference type="Proteomes" id="UP000315751">
    <property type="component" value="Unassembled WGS sequence"/>
</dbReference>
<sequence length="579" mass="62835">MVCNQCVTGGRRPGLGNGLALIRATDSYHLKYGNHWPQMSAPHTQAPATLFRTALIAHRAGDLATAAATYQRLIDRTHPDQPEHRDAISNLAALHLTRGDAAKADQLFQVGLALAPRDAQLLDNRGVALRALGHLAEAAEHHRLAIGASPDRGSAYSNLGICLTEQGDLQGALRCLERAVTLAPDSADFWHNLGKVHEGLDDLPAAIRAYRQAVTLSPRHQAAWVNLGVVLDLAGDSAGALAAYDSGLALTPDDAKLHWNRSQALLKLGRLTEGWQEYEWRWRGSSRLATQRRAFTAPLWQGQDLGGGILLIHSEQGWGDTLQMLRFLAPAARQANARLVLETRPELIRLIEASLAPLELDRAPTLLPLAPDFPGVSGLPPADAHLPMMSLPGCLGVTLETLPGGPIPYLQAPEDSRRRWAGRIMEGRDGKRLAAGVVWQGSPSHWNDRRRSLPPSALSLLPRRTDVAWHSLQKDGGPVTGLISLGRDLTDFAETAAAISALDLIITVDTAVAHLAGALGRPTWLLLPHVAEWRWLENRDDSPWYPSVRLFRQPTPGDWAAVVAAVDRALDSFETESAP</sequence>
<dbReference type="Pfam" id="PF01075">
    <property type="entry name" value="Glyco_transf_9"/>
    <property type="match status" value="1"/>
</dbReference>
<dbReference type="PANTHER" id="PTHR44366">
    <property type="entry name" value="UDP-N-ACETYLGLUCOSAMINE--PEPTIDE N-ACETYLGLUCOSAMINYLTRANSFERASE 110 KDA SUBUNIT"/>
    <property type="match status" value="1"/>
</dbReference>
<dbReference type="Pfam" id="PF00515">
    <property type="entry name" value="TPR_1"/>
    <property type="match status" value="1"/>
</dbReference>
<dbReference type="GO" id="GO:0006493">
    <property type="term" value="P:protein O-linked glycosylation"/>
    <property type="evidence" value="ECO:0007669"/>
    <property type="project" value="InterPro"/>
</dbReference>
<evidence type="ECO:0000313" key="2">
    <source>
        <dbReference type="EMBL" id="TWB45081.1"/>
    </source>
</evidence>
<evidence type="ECO:0000256" key="1">
    <source>
        <dbReference type="PROSITE-ProRule" id="PRU00339"/>
    </source>
</evidence>
<feature type="repeat" description="TPR" evidence="1">
    <location>
        <begin position="153"/>
        <end position="186"/>
    </location>
</feature>
<dbReference type="InterPro" id="IPR019734">
    <property type="entry name" value="TPR_rpt"/>
</dbReference>
<accession>A0A560HGG4</accession>
<name>A0A560HGG4_9PROT</name>
<feature type="repeat" description="TPR" evidence="1">
    <location>
        <begin position="187"/>
        <end position="220"/>
    </location>
</feature>
<gene>
    <name evidence="2" type="ORF">FBZ90_10231</name>
</gene>
<organism evidence="2 3">
    <name type="scientific">Nitrospirillum amazonense</name>
    <dbReference type="NCBI Taxonomy" id="28077"/>
    <lineage>
        <taxon>Bacteria</taxon>
        <taxon>Pseudomonadati</taxon>
        <taxon>Pseudomonadota</taxon>
        <taxon>Alphaproteobacteria</taxon>
        <taxon>Rhodospirillales</taxon>
        <taxon>Azospirillaceae</taxon>
        <taxon>Nitrospirillum</taxon>
    </lineage>
</organism>
<dbReference type="EMBL" id="VITR01000002">
    <property type="protein sequence ID" value="TWB45081.1"/>
    <property type="molecule type" value="Genomic_DNA"/>
</dbReference>
<comment type="caution">
    <text evidence="2">The sequence shown here is derived from an EMBL/GenBank/DDBJ whole genome shotgun (WGS) entry which is preliminary data.</text>
</comment>
<dbReference type="Pfam" id="PF13432">
    <property type="entry name" value="TPR_16"/>
    <property type="match status" value="2"/>
</dbReference>
<reference evidence="2 3" key="1">
    <citation type="submission" date="2019-06" db="EMBL/GenBank/DDBJ databases">
        <title>Genomic Encyclopedia of Type Strains, Phase IV (KMG-V): Genome sequencing to study the core and pangenomes of soil and plant-associated prokaryotes.</title>
        <authorList>
            <person name="Whitman W."/>
        </authorList>
    </citation>
    <scope>NUCLEOTIDE SEQUENCE [LARGE SCALE GENOMIC DNA]</scope>
    <source>
        <strain evidence="2 3">BR 11622</strain>
    </source>
</reference>
<dbReference type="SUPFAM" id="SSF53756">
    <property type="entry name" value="UDP-Glycosyltransferase/glycogen phosphorylase"/>
    <property type="match status" value="1"/>
</dbReference>
<keyword evidence="1" id="KW-0802">TPR repeat</keyword>
<evidence type="ECO:0000313" key="3">
    <source>
        <dbReference type="Proteomes" id="UP000315751"/>
    </source>
</evidence>
<dbReference type="Gene3D" id="1.25.40.10">
    <property type="entry name" value="Tetratricopeptide repeat domain"/>
    <property type="match status" value="2"/>
</dbReference>
<keyword evidence="3" id="KW-1185">Reference proteome</keyword>
<dbReference type="SUPFAM" id="SSF48452">
    <property type="entry name" value="TPR-like"/>
    <property type="match status" value="1"/>
</dbReference>
<dbReference type="PROSITE" id="PS50005">
    <property type="entry name" value="TPR"/>
    <property type="match status" value="3"/>
</dbReference>
<dbReference type="PANTHER" id="PTHR44366:SF1">
    <property type="entry name" value="UDP-N-ACETYLGLUCOSAMINE--PEPTIDE N-ACETYLGLUCOSAMINYLTRANSFERASE 110 KDA SUBUNIT"/>
    <property type="match status" value="1"/>
</dbReference>
<feature type="repeat" description="TPR" evidence="1">
    <location>
        <begin position="221"/>
        <end position="254"/>
    </location>
</feature>
<dbReference type="OrthoDB" id="9778733at2"/>